<dbReference type="EMBL" id="CP000393">
    <property type="protein sequence ID" value="ABG52728.1"/>
    <property type="molecule type" value="Genomic_DNA"/>
</dbReference>
<reference evidence="2" key="1">
    <citation type="submission" date="2006-06" db="EMBL/GenBank/DDBJ databases">
        <title>Complete sequence of Trichodesmium erythraeum IMS101.</title>
        <authorList>
            <consortium name="US DOE Joint Genome Institute"/>
            <person name="Copeland A."/>
            <person name="Lucas S."/>
            <person name="Lapidus A."/>
            <person name="Barry K."/>
            <person name="Detter J.C."/>
            <person name="Glavina del Rio T."/>
            <person name="Hammon N."/>
            <person name="Israni S."/>
            <person name="Dalin E."/>
            <person name="Tice H."/>
            <person name="Pitluck S."/>
            <person name="Kiss H."/>
            <person name="Munk A.C."/>
            <person name="Brettin T."/>
            <person name="Bruce D."/>
            <person name="Han C."/>
            <person name="Tapia R."/>
            <person name="Gilna P."/>
            <person name="Schmutz J."/>
            <person name="Larimer F."/>
            <person name="Land M."/>
            <person name="Hauser L."/>
            <person name="Kyrpides N."/>
            <person name="Kim E."/>
            <person name="Richardson P."/>
        </authorList>
    </citation>
    <scope>NUCLEOTIDE SEQUENCE [LARGE SCALE GENOMIC DNA]</scope>
    <source>
        <strain evidence="2">IMS101</strain>
    </source>
</reference>
<dbReference type="Pfam" id="PF18735">
    <property type="entry name" value="HEPN_RiboL-PSP"/>
    <property type="match status" value="1"/>
</dbReference>
<protein>
    <recommendedName>
        <fullName evidence="1">RiboL-PSP-HEPN domain-containing protein</fullName>
    </recommendedName>
</protein>
<dbReference type="AlphaFoldDB" id="Q10YE6"/>
<accession>Q10YE6</accession>
<dbReference type="STRING" id="203124.Tery_3666"/>
<dbReference type="OrthoDB" id="291940at2"/>
<dbReference type="HOGENOM" id="CLU_099853_0_0_3"/>
<dbReference type="eggNOG" id="COG4127">
    <property type="taxonomic scope" value="Bacteria"/>
</dbReference>
<sequence length="251" mass="28712">MQSVLNQFNISIHRVRELIALHNSLKTQATNTLYLSDILRAALVLAVSALDYYIHEVVTLGMLEIYQGRRSEPQSSKQSAFARFQVSLGAARQDRMLAIDIGSWLEDEFLQNYGDEFLQQSHTVKSLTQPISDMMLNKLNGNSWLEQEIRKSLGYKSFQQPDKIADGIRLISDKKLWDEVGAQMGKPKSEDIKQIKEQLSFIVERRNKIAHEADIDPSYNIGERWPIDEDMVNDAVNFIEGVVDSIHQVLF</sequence>
<organism evidence="2">
    <name type="scientific">Trichodesmium erythraeum (strain IMS101)</name>
    <dbReference type="NCBI Taxonomy" id="203124"/>
    <lineage>
        <taxon>Bacteria</taxon>
        <taxon>Bacillati</taxon>
        <taxon>Cyanobacteriota</taxon>
        <taxon>Cyanophyceae</taxon>
        <taxon>Oscillatoriophycideae</taxon>
        <taxon>Oscillatoriales</taxon>
        <taxon>Microcoleaceae</taxon>
        <taxon>Trichodesmium</taxon>
    </lineage>
</organism>
<dbReference type="RefSeq" id="WP_011613060.1">
    <property type="nucleotide sequence ID" value="NC_008312.1"/>
</dbReference>
<gene>
    <name evidence="2" type="ordered locus">Tery_3666</name>
</gene>
<name>Q10YE6_TRIEI</name>
<dbReference type="KEGG" id="ter:Tery_3666"/>
<proteinExistence type="predicted"/>
<evidence type="ECO:0000259" key="1">
    <source>
        <dbReference type="Pfam" id="PF18735"/>
    </source>
</evidence>
<feature type="domain" description="RiboL-PSP-HEPN" evidence="1">
    <location>
        <begin position="12"/>
        <end position="249"/>
    </location>
</feature>
<evidence type="ECO:0000313" key="2">
    <source>
        <dbReference type="EMBL" id="ABG52728.1"/>
    </source>
</evidence>
<dbReference type="InterPro" id="IPR041519">
    <property type="entry name" value="HEPN_RiboL-PSP"/>
</dbReference>